<protein>
    <submittedName>
        <fullName evidence="1">DNA methylase</fullName>
    </submittedName>
</protein>
<name>A0ABW0X2V6_9ACTN</name>
<dbReference type="SUPFAM" id="SSF53335">
    <property type="entry name" value="S-adenosyl-L-methionine-dependent methyltransferases"/>
    <property type="match status" value="1"/>
</dbReference>
<keyword evidence="2" id="KW-1185">Reference proteome</keyword>
<keyword evidence="1" id="KW-0489">Methyltransferase</keyword>
<dbReference type="GO" id="GO:0008168">
    <property type="term" value="F:methyltransferase activity"/>
    <property type="evidence" value="ECO:0007669"/>
    <property type="project" value="UniProtKB-KW"/>
</dbReference>
<dbReference type="GO" id="GO:0032259">
    <property type="term" value="P:methylation"/>
    <property type="evidence" value="ECO:0007669"/>
    <property type="project" value="UniProtKB-KW"/>
</dbReference>
<keyword evidence="1" id="KW-0808">Transferase</keyword>
<evidence type="ECO:0000313" key="1">
    <source>
        <dbReference type="EMBL" id="MFC5664100.1"/>
    </source>
</evidence>
<dbReference type="Gene3D" id="3.40.50.150">
    <property type="entry name" value="Vaccinia Virus protein VP39"/>
    <property type="match status" value="1"/>
</dbReference>
<dbReference type="InterPro" id="IPR029063">
    <property type="entry name" value="SAM-dependent_MTases_sf"/>
</dbReference>
<gene>
    <name evidence="1" type="ORF">ACFP3U_14040</name>
</gene>
<dbReference type="CDD" id="cd02440">
    <property type="entry name" value="AdoMet_MTases"/>
    <property type="match status" value="1"/>
</dbReference>
<dbReference type="EMBL" id="JBHSOF010000014">
    <property type="protein sequence ID" value="MFC5664100.1"/>
    <property type="molecule type" value="Genomic_DNA"/>
</dbReference>
<accession>A0ABW0X2V6</accession>
<proteinExistence type="predicted"/>
<organism evidence="1 2">
    <name type="scientific">Kitasatospora misakiensis</name>
    <dbReference type="NCBI Taxonomy" id="67330"/>
    <lineage>
        <taxon>Bacteria</taxon>
        <taxon>Bacillati</taxon>
        <taxon>Actinomycetota</taxon>
        <taxon>Actinomycetes</taxon>
        <taxon>Kitasatosporales</taxon>
        <taxon>Streptomycetaceae</taxon>
        <taxon>Kitasatospora</taxon>
    </lineage>
</organism>
<evidence type="ECO:0000313" key="2">
    <source>
        <dbReference type="Proteomes" id="UP001595975"/>
    </source>
</evidence>
<comment type="caution">
    <text evidence="1">The sequence shown here is derived from an EMBL/GenBank/DDBJ whole genome shotgun (WGS) entry which is preliminary data.</text>
</comment>
<dbReference type="RefSeq" id="WP_380225799.1">
    <property type="nucleotide sequence ID" value="NZ_JBHSOF010000014.1"/>
</dbReference>
<reference evidence="2" key="1">
    <citation type="journal article" date="2019" name="Int. J. Syst. Evol. Microbiol.">
        <title>The Global Catalogue of Microorganisms (GCM) 10K type strain sequencing project: providing services to taxonomists for standard genome sequencing and annotation.</title>
        <authorList>
            <consortium name="The Broad Institute Genomics Platform"/>
            <consortium name="The Broad Institute Genome Sequencing Center for Infectious Disease"/>
            <person name="Wu L."/>
            <person name="Ma J."/>
        </authorList>
    </citation>
    <scope>NUCLEOTIDE SEQUENCE [LARGE SCALE GENOMIC DNA]</scope>
    <source>
        <strain evidence="2">CGMCC 4.1437</strain>
    </source>
</reference>
<sequence>MTPIAPPLKVLDAFCCAGGAGTGYADAGFEVTGIDIEPRPNYPYRFVQGDAVEYIRAHGHEYDLIHTSPPCQHDCTLTAGTNAAKRETYPDLLEPTRAALEAVGRPYVIEQPPGRASRRMRADLTLCGEMFGLRVIRHRIFELGGWFALQPPHVPHRGRTGGYRHGVRHEGPYFQVYGNGGGKGSISEWQGTMGIHWTSDRRELAEAIPPAYTREIGGQAATWLGAEQAAA</sequence>
<dbReference type="Proteomes" id="UP001595975">
    <property type="component" value="Unassembled WGS sequence"/>
</dbReference>